<protein>
    <submittedName>
        <fullName evidence="1">Uncharacterized protein</fullName>
    </submittedName>
</protein>
<comment type="caution">
    <text evidence="1">The sequence shown here is derived from an EMBL/GenBank/DDBJ whole genome shotgun (WGS) entry which is preliminary data.</text>
</comment>
<dbReference type="EMBL" id="MGAQ01000020">
    <property type="protein sequence ID" value="OGK50233.1"/>
    <property type="molecule type" value="Genomic_DNA"/>
</dbReference>
<reference evidence="1 2" key="1">
    <citation type="journal article" date="2016" name="Nat. Commun.">
        <title>Thousands of microbial genomes shed light on interconnected biogeochemical processes in an aquifer system.</title>
        <authorList>
            <person name="Anantharaman K."/>
            <person name="Brown C.T."/>
            <person name="Hug L.A."/>
            <person name="Sharon I."/>
            <person name="Castelle C.J."/>
            <person name="Probst A.J."/>
            <person name="Thomas B.C."/>
            <person name="Singh A."/>
            <person name="Wilkins M.J."/>
            <person name="Karaoz U."/>
            <person name="Brodie E.L."/>
            <person name="Williams K.H."/>
            <person name="Hubbard S.S."/>
            <person name="Banfield J.F."/>
        </authorList>
    </citation>
    <scope>NUCLEOTIDE SEQUENCE [LARGE SCALE GENOMIC DNA]</scope>
</reference>
<dbReference type="Proteomes" id="UP000178558">
    <property type="component" value="Unassembled WGS sequence"/>
</dbReference>
<dbReference type="AlphaFoldDB" id="A0A1F7J3P4"/>
<accession>A0A1F7J3P4</accession>
<organism evidence="1 2">
    <name type="scientific">Candidatus Roizmanbacteria bacterium RIFCSPLOWO2_01_FULL_40_42</name>
    <dbReference type="NCBI Taxonomy" id="1802066"/>
    <lineage>
        <taxon>Bacteria</taxon>
        <taxon>Candidatus Roizmaniibacteriota</taxon>
    </lineage>
</organism>
<evidence type="ECO:0000313" key="2">
    <source>
        <dbReference type="Proteomes" id="UP000178558"/>
    </source>
</evidence>
<name>A0A1F7J3P4_9BACT</name>
<gene>
    <name evidence="1" type="ORF">A3B50_00425</name>
</gene>
<proteinExistence type="predicted"/>
<evidence type="ECO:0000313" key="1">
    <source>
        <dbReference type="EMBL" id="OGK50233.1"/>
    </source>
</evidence>
<sequence length="304" mass="35090">MPEEEILSLPQGSAKDLIKKGEMTILSPTASPKEQSVEGPMIERARELLGRDFLGVEAVRNMEEQLKKVGVDVQFDLENVPPADWNEADLQWAKDKGETLILGAESMTRDGRAISLNLIDFRELFRSGDPSGQTETLFYSFRPDANDWYANEDFAKEVGRIKLGWRFVKKDLLEGSTSKTWTEQTNVMREYEEGLKKTTVTRSQPRRRTPIETAYDLMLYYMNTGERLLPDKYDWGESQSSDGDRVCVGDVRPGGRERRQLASWHFSPVHRRLSLKVVSHHFLDLCFLDYLERRIYVKSLLQIF</sequence>